<sequence length="294" mass="35468">MDVKNIIFRINQLSHKEKHHILNILKANNIEYTKNTNGFFFNFLKIKDDTVDKIIKCLELIEKNCNLIKEMDKRRNDLIKHYKVIIEEKLKTSFEKRRNEYIKYLSLQIHETNINYDIKRVIHIRRNKKFLTKNSNQAELMLKEYQKSQTKFKKNSVYHRIYSTIKSNKRYTEPKTDNEPNDPTDDYKLIDENIDEIEIEENIDEIENIENIEDIEHYISDDENKSEISYNSEQSNDNSDDSDHETLASKITNKNIIKEKIETDIKFYKNLLYQQGFAFDENKKCFLIRETYIL</sequence>
<organism evidence="2">
    <name type="scientific">viral metagenome</name>
    <dbReference type="NCBI Taxonomy" id="1070528"/>
    <lineage>
        <taxon>unclassified sequences</taxon>
        <taxon>metagenomes</taxon>
        <taxon>organismal metagenomes</taxon>
    </lineage>
</organism>
<accession>A0A6C0ALI8</accession>
<evidence type="ECO:0008006" key="3">
    <source>
        <dbReference type="Google" id="ProtNLM"/>
    </source>
</evidence>
<evidence type="ECO:0000313" key="2">
    <source>
        <dbReference type="EMBL" id="QHS80684.1"/>
    </source>
</evidence>
<evidence type="ECO:0000256" key="1">
    <source>
        <dbReference type="SAM" id="MobiDB-lite"/>
    </source>
</evidence>
<feature type="region of interest" description="Disordered" evidence="1">
    <location>
        <begin position="220"/>
        <end position="245"/>
    </location>
</feature>
<dbReference type="AlphaFoldDB" id="A0A6C0ALI8"/>
<dbReference type="EMBL" id="MN740716">
    <property type="protein sequence ID" value="QHS80684.1"/>
    <property type="molecule type" value="Genomic_DNA"/>
</dbReference>
<name>A0A6C0ALI8_9ZZZZ</name>
<reference evidence="2" key="1">
    <citation type="journal article" date="2020" name="Nature">
        <title>Giant virus diversity and host interactions through global metagenomics.</title>
        <authorList>
            <person name="Schulz F."/>
            <person name="Roux S."/>
            <person name="Paez-Espino D."/>
            <person name="Jungbluth S."/>
            <person name="Walsh D.A."/>
            <person name="Denef V.J."/>
            <person name="McMahon K.D."/>
            <person name="Konstantinidis K.T."/>
            <person name="Eloe-Fadrosh E.A."/>
            <person name="Kyrpides N.C."/>
            <person name="Woyke T."/>
        </authorList>
    </citation>
    <scope>NUCLEOTIDE SEQUENCE</scope>
    <source>
        <strain evidence="2">GVMAG-S-1091796-13</strain>
    </source>
</reference>
<protein>
    <recommendedName>
        <fullName evidence="3">NET domain-containing protein</fullName>
    </recommendedName>
</protein>
<proteinExistence type="predicted"/>